<protein>
    <submittedName>
        <fullName evidence="2">Tetratricopeptide-like helical</fullName>
    </submittedName>
</protein>
<proteinExistence type="predicted"/>
<dbReference type="Proteomes" id="UP000554235">
    <property type="component" value="Unassembled WGS sequence"/>
</dbReference>
<comment type="caution">
    <text evidence="2">The sequence shown here is derived from an EMBL/GenBank/DDBJ whole genome shotgun (WGS) entry which is preliminary data.</text>
</comment>
<evidence type="ECO:0000256" key="1">
    <source>
        <dbReference type="SAM" id="MobiDB-lite"/>
    </source>
</evidence>
<accession>A0A8H4PDN0</accession>
<keyword evidence="3" id="KW-1185">Reference proteome</keyword>
<dbReference type="OrthoDB" id="21416at2759"/>
<evidence type="ECO:0000313" key="2">
    <source>
        <dbReference type="EMBL" id="KAF4471723.1"/>
    </source>
</evidence>
<sequence length="302" mass="34019">MTLGNPAHNAALPQPRSTTLGKEDIDIRTRRKFHSEVTVGIDALDECVSTLGPLGFLAPEPSFCSIFYDWQRNASDIRPLTHLNLYEASAASPRPPQLQVASRTRANTLLFFQRAGVFSNKLMDSSVRQVSGHSSVRDSPLDGDKDARNVGTETPSKSDAASTRKCLEVLLQDDYARVDLIGKRLKKSFRLDDSIQEPFNISYADAARNWYIHLKKLTSPDQTLLELVAKFLRTPQFAYWVEYSYTDPGDFQAIRSAEIALTVWSNCLPESDKALIHLDDYFELPYSDLARTYEHKGDDKLL</sequence>
<feature type="region of interest" description="Disordered" evidence="1">
    <location>
        <begin position="1"/>
        <end position="20"/>
    </location>
</feature>
<dbReference type="AlphaFoldDB" id="A0A8H4PDN0"/>
<gene>
    <name evidence="2" type="ORF">FALBO_1363</name>
</gene>
<evidence type="ECO:0000313" key="3">
    <source>
        <dbReference type="Proteomes" id="UP000554235"/>
    </source>
</evidence>
<feature type="compositionally biased region" description="Basic and acidic residues" evidence="1">
    <location>
        <begin position="135"/>
        <end position="148"/>
    </location>
</feature>
<name>A0A8H4PDN0_9HYPO</name>
<organism evidence="2 3">
    <name type="scientific">Fusarium albosuccineum</name>
    <dbReference type="NCBI Taxonomy" id="1237068"/>
    <lineage>
        <taxon>Eukaryota</taxon>
        <taxon>Fungi</taxon>
        <taxon>Dikarya</taxon>
        <taxon>Ascomycota</taxon>
        <taxon>Pezizomycotina</taxon>
        <taxon>Sordariomycetes</taxon>
        <taxon>Hypocreomycetidae</taxon>
        <taxon>Hypocreales</taxon>
        <taxon>Nectriaceae</taxon>
        <taxon>Fusarium</taxon>
        <taxon>Fusarium decemcellulare species complex</taxon>
    </lineage>
</organism>
<dbReference type="EMBL" id="JAADYS010000173">
    <property type="protein sequence ID" value="KAF4471723.1"/>
    <property type="molecule type" value="Genomic_DNA"/>
</dbReference>
<reference evidence="2 3" key="1">
    <citation type="submission" date="2020-01" db="EMBL/GenBank/DDBJ databases">
        <title>Identification and distribution of gene clusters putatively required for synthesis of sphingolipid metabolism inhibitors in phylogenetically diverse species of the filamentous fungus Fusarium.</title>
        <authorList>
            <person name="Kim H.-S."/>
            <person name="Busman M."/>
            <person name="Brown D.W."/>
            <person name="Divon H."/>
            <person name="Uhlig S."/>
            <person name="Proctor R.H."/>
        </authorList>
    </citation>
    <scope>NUCLEOTIDE SEQUENCE [LARGE SCALE GENOMIC DNA]</scope>
    <source>
        <strain evidence="2 3">NRRL 20459</strain>
    </source>
</reference>
<feature type="region of interest" description="Disordered" evidence="1">
    <location>
        <begin position="129"/>
        <end position="159"/>
    </location>
</feature>